<dbReference type="EMBL" id="JAENRR010000018">
    <property type="protein sequence ID" value="MBK3517548.1"/>
    <property type="molecule type" value="Genomic_DNA"/>
</dbReference>
<reference evidence="1 2" key="1">
    <citation type="submission" date="2021-01" db="EMBL/GenBank/DDBJ databases">
        <title>Carboxyliciviraga sp.nov., isolated from coastal sediments.</title>
        <authorList>
            <person name="Lu D."/>
            <person name="Zhang T."/>
        </authorList>
    </citation>
    <scope>NUCLEOTIDE SEQUENCE [LARGE SCALE GENOMIC DNA]</scope>
    <source>
        <strain evidence="1 2">N1Y132</strain>
    </source>
</reference>
<accession>A0ABS1HIP5</accession>
<sequence>MKHYLIFLFALLLAACSNPQKTPYLTLKSNGKLLSNAELYILKNNYQLFDKAIIDEESKKLMFIKDSVPEGIYELRINNKPISKLIISGTLPFSISGNFNTAQPNLTINGNETTKALWKCQEASLKLENEINAISAHIPDSVLSSDYIRVRDSIYTSINVAINRKKKEINRVIKNHRNTLLPLLAVQLSAGNHKIYNHEVEADLIYEIRNQLVGQYGSYVPVKQFSASVDSIMNRNLFNALTKEGRILPSVSIPDAWGKNVLLDTLIHQASLLVLWKSDDNHSRIISKQLMRWTRSYRRQGLQVYMISFDNNREGWLEAIKQDRLALLHLSDLKGKESPLFNDFGLTNIPQLLLLDDKRVIVKRTQELEELKPAIQQLIKN</sequence>
<evidence type="ECO:0008006" key="3">
    <source>
        <dbReference type="Google" id="ProtNLM"/>
    </source>
</evidence>
<name>A0ABS1HIP5_9BACT</name>
<dbReference type="SUPFAM" id="SSF52833">
    <property type="entry name" value="Thioredoxin-like"/>
    <property type="match status" value="1"/>
</dbReference>
<proteinExistence type="predicted"/>
<keyword evidence="2" id="KW-1185">Reference proteome</keyword>
<evidence type="ECO:0000313" key="2">
    <source>
        <dbReference type="Proteomes" id="UP000605676"/>
    </source>
</evidence>
<dbReference type="PROSITE" id="PS51257">
    <property type="entry name" value="PROKAR_LIPOPROTEIN"/>
    <property type="match status" value="1"/>
</dbReference>
<gene>
    <name evidence="1" type="ORF">JIV24_09400</name>
</gene>
<dbReference type="Proteomes" id="UP000605676">
    <property type="component" value="Unassembled WGS sequence"/>
</dbReference>
<organism evidence="1 2">
    <name type="scientific">Carboxylicivirga marina</name>
    <dbReference type="NCBI Taxonomy" id="2800988"/>
    <lineage>
        <taxon>Bacteria</taxon>
        <taxon>Pseudomonadati</taxon>
        <taxon>Bacteroidota</taxon>
        <taxon>Bacteroidia</taxon>
        <taxon>Marinilabiliales</taxon>
        <taxon>Marinilabiliaceae</taxon>
        <taxon>Carboxylicivirga</taxon>
    </lineage>
</organism>
<dbReference type="RefSeq" id="WP_200464777.1">
    <property type="nucleotide sequence ID" value="NZ_JAENRR010000018.1"/>
</dbReference>
<dbReference type="Gene3D" id="3.40.30.10">
    <property type="entry name" value="Glutaredoxin"/>
    <property type="match status" value="1"/>
</dbReference>
<comment type="caution">
    <text evidence="1">The sequence shown here is derived from an EMBL/GenBank/DDBJ whole genome shotgun (WGS) entry which is preliminary data.</text>
</comment>
<dbReference type="InterPro" id="IPR036249">
    <property type="entry name" value="Thioredoxin-like_sf"/>
</dbReference>
<evidence type="ECO:0000313" key="1">
    <source>
        <dbReference type="EMBL" id="MBK3517548.1"/>
    </source>
</evidence>
<protein>
    <recommendedName>
        <fullName evidence="3">Thioredoxin domain-containing protein</fullName>
    </recommendedName>
</protein>